<dbReference type="Proteomes" id="UP000564425">
    <property type="component" value="Unassembled WGS sequence"/>
</dbReference>
<accession>A0A7J9NVZ9</accession>
<organism evidence="1 2">
    <name type="scientific">Methanococcus maripaludis</name>
    <name type="common">Methanococcus deltae</name>
    <dbReference type="NCBI Taxonomy" id="39152"/>
    <lineage>
        <taxon>Archaea</taxon>
        <taxon>Methanobacteriati</taxon>
        <taxon>Methanobacteriota</taxon>
        <taxon>Methanomada group</taxon>
        <taxon>Methanococci</taxon>
        <taxon>Methanococcales</taxon>
        <taxon>Methanococcaceae</taxon>
        <taxon>Methanococcus</taxon>
    </lineage>
</organism>
<sequence length="263" mass="30565">MKNMETLSDIFNSNDAANIVKALLFKRRKGVNLSLYGILLYGKSLFEIITMSSTLKPNKYNDTEINRPKIIIYELEVLSFMRKHECVTVKEAIQYIAFAKFYYVLRKHLMNGKEFQKYSDECMDDTVFRTFLAQIEPELVERVMVDNTVEYYTDITVEDICRTLSFRHGCVDFKVNIALLDKVKVVLDDIHDINTLVSFGCYYINRFGPTFAASKNAIECTKYILNRLSGENILDFCTFILSQHMRCTKVAYVDTFMKTYKGA</sequence>
<evidence type="ECO:0000313" key="1">
    <source>
        <dbReference type="EMBL" id="MBA2851859.1"/>
    </source>
</evidence>
<dbReference type="EMBL" id="JACDUH010000003">
    <property type="protein sequence ID" value="MBA2851859.1"/>
    <property type="molecule type" value="Genomic_DNA"/>
</dbReference>
<reference evidence="1 2" key="1">
    <citation type="submission" date="2020-07" db="EMBL/GenBank/DDBJ databases">
        <title>Genomic Encyclopedia of Type Strains, Phase IV (KMG-V): Genome sequencing to study the core and pangenomes of soil and plant-associated prokaryotes.</title>
        <authorList>
            <person name="Whitman W."/>
        </authorList>
    </citation>
    <scope>NUCLEOTIDE SEQUENCE [LARGE SCALE GENOMIC DNA]</scope>
    <source>
        <strain evidence="1 2">A1</strain>
    </source>
</reference>
<dbReference type="RefSeq" id="WP_181501678.1">
    <property type="nucleotide sequence ID" value="NZ_JACDUH010000003.1"/>
</dbReference>
<proteinExistence type="predicted"/>
<evidence type="ECO:0000313" key="2">
    <source>
        <dbReference type="Proteomes" id="UP000564425"/>
    </source>
</evidence>
<comment type="caution">
    <text evidence="1">The sequence shown here is derived from an EMBL/GenBank/DDBJ whole genome shotgun (WGS) entry which is preliminary data.</text>
</comment>
<gene>
    <name evidence="1" type="ORF">HNP86_002018</name>
</gene>
<protein>
    <submittedName>
        <fullName evidence="1">Uncharacterized protein</fullName>
    </submittedName>
</protein>
<name>A0A7J9NVZ9_METMI</name>
<dbReference type="AlphaFoldDB" id="A0A7J9NVZ9"/>